<reference evidence="9 10" key="1">
    <citation type="journal article" date="2016" name="Nat. Commun.">
        <title>Thousands of microbial genomes shed light on interconnected biogeochemical processes in an aquifer system.</title>
        <authorList>
            <person name="Anantharaman K."/>
            <person name="Brown C.T."/>
            <person name="Hug L.A."/>
            <person name="Sharon I."/>
            <person name="Castelle C.J."/>
            <person name="Probst A.J."/>
            <person name="Thomas B.C."/>
            <person name="Singh A."/>
            <person name="Wilkins M.J."/>
            <person name="Karaoz U."/>
            <person name="Brodie E.L."/>
            <person name="Williams K.H."/>
            <person name="Hubbard S.S."/>
            <person name="Banfield J.F."/>
        </authorList>
    </citation>
    <scope>NUCLEOTIDE SEQUENCE [LARGE SCALE GENOMIC DNA]</scope>
</reference>
<keyword evidence="1 7" id="KW-0479">Metal-binding</keyword>
<keyword evidence="2 7" id="KW-0227">DNA damage</keyword>
<evidence type="ECO:0000256" key="5">
    <source>
        <dbReference type="ARBA" id="ARBA00023172"/>
    </source>
</evidence>
<name>A0A1F5WG22_9BACT</name>
<keyword evidence="6 7" id="KW-0234">DNA repair</keyword>
<dbReference type="InterPro" id="IPR023627">
    <property type="entry name" value="Rcmb_RecR"/>
</dbReference>
<dbReference type="GO" id="GO:0006310">
    <property type="term" value="P:DNA recombination"/>
    <property type="evidence" value="ECO:0007669"/>
    <property type="project" value="UniProtKB-UniRule"/>
</dbReference>
<evidence type="ECO:0000256" key="7">
    <source>
        <dbReference type="HAMAP-Rule" id="MF_00017"/>
    </source>
</evidence>
<organism evidence="9 10">
    <name type="scientific">Candidatus Giovannonibacteria bacterium RIFCSPHIGHO2_02_FULL_46_20</name>
    <dbReference type="NCBI Taxonomy" id="1798338"/>
    <lineage>
        <taxon>Bacteria</taxon>
        <taxon>Candidatus Giovannoniibacteriota</taxon>
    </lineage>
</organism>
<dbReference type="InterPro" id="IPR000093">
    <property type="entry name" value="DNA_Rcmb_RecR"/>
</dbReference>
<feature type="domain" description="Toprim" evidence="8">
    <location>
        <begin position="85"/>
        <end position="186"/>
    </location>
</feature>
<dbReference type="PROSITE" id="PS50880">
    <property type="entry name" value="TOPRIM"/>
    <property type="match status" value="1"/>
</dbReference>
<dbReference type="Pfam" id="PF13662">
    <property type="entry name" value="Toprim_4"/>
    <property type="match status" value="1"/>
</dbReference>
<accession>A0A1F5WG22</accession>
<dbReference type="GO" id="GO:0008270">
    <property type="term" value="F:zinc ion binding"/>
    <property type="evidence" value="ECO:0007669"/>
    <property type="project" value="UniProtKB-KW"/>
</dbReference>
<dbReference type="AlphaFoldDB" id="A0A1F5WG22"/>
<dbReference type="EMBL" id="MFHQ01000014">
    <property type="protein sequence ID" value="OGF74566.1"/>
    <property type="molecule type" value="Genomic_DNA"/>
</dbReference>
<evidence type="ECO:0000313" key="9">
    <source>
        <dbReference type="EMBL" id="OGF74566.1"/>
    </source>
</evidence>
<dbReference type="GO" id="GO:0006281">
    <property type="term" value="P:DNA repair"/>
    <property type="evidence" value="ECO:0007669"/>
    <property type="project" value="UniProtKB-UniRule"/>
</dbReference>
<dbReference type="InterPro" id="IPR006171">
    <property type="entry name" value="TOPRIM_dom"/>
</dbReference>
<dbReference type="SUPFAM" id="SSF111304">
    <property type="entry name" value="Recombination protein RecR"/>
    <property type="match status" value="1"/>
</dbReference>
<sequence>MEHSQFFVGLRKLFEKFPGIGPRQANRFIWAMLDFAPDEQKALGETILALSSRMKRCSACFRVFPVSDSETICSFCLPSSKRDHHMLMVIERDSDLLNIEKTGIYHGLYHVLGGALDPLQEQSIVRKRIKALYERLENFSQKKNVLPLEIIFALSPTKMGEFTAQYIQKILEPLFGNPRLAEDGESRRAPAKLKITRLGRGLATGMELEYADELTLKQALDNRK</sequence>
<comment type="similarity">
    <text evidence="7">Belongs to the RecR family.</text>
</comment>
<dbReference type="STRING" id="1798338.A3J56_01285"/>
<evidence type="ECO:0000313" key="10">
    <source>
        <dbReference type="Proteomes" id="UP000178406"/>
    </source>
</evidence>
<keyword evidence="3 7" id="KW-0863">Zinc-finger</keyword>
<dbReference type="Gene3D" id="1.10.8.420">
    <property type="entry name" value="RecR Domain 1"/>
    <property type="match status" value="1"/>
</dbReference>
<dbReference type="Gene3D" id="3.40.1360.10">
    <property type="match status" value="1"/>
</dbReference>
<dbReference type="PANTHER" id="PTHR30446">
    <property type="entry name" value="RECOMBINATION PROTEIN RECR"/>
    <property type="match status" value="1"/>
</dbReference>
<comment type="caution">
    <text evidence="9">The sequence shown here is derived from an EMBL/GenBank/DDBJ whole genome shotgun (WGS) entry which is preliminary data.</text>
</comment>
<dbReference type="PANTHER" id="PTHR30446:SF0">
    <property type="entry name" value="RECOMBINATION PROTEIN RECR"/>
    <property type="match status" value="1"/>
</dbReference>
<comment type="caution">
    <text evidence="7">Lacks conserved residue(s) required for the propagation of feature annotation.</text>
</comment>
<keyword evidence="5 7" id="KW-0233">DNA recombination</keyword>
<dbReference type="GO" id="GO:0003677">
    <property type="term" value="F:DNA binding"/>
    <property type="evidence" value="ECO:0007669"/>
    <property type="project" value="UniProtKB-UniRule"/>
</dbReference>
<evidence type="ECO:0000256" key="4">
    <source>
        <dbReference type="ARBA" id="ARBA00022833"/>
    </source>
</evidence>
<proteinExistence type="inferred from homology"/>
<dbReference type="HAMAP" id="MF_00017">
    <property type="entry name" value="RecR"/>
    <property type="match status" value="1"/>
</dbReference>
<dbReference type="Pfam" id="PF21175">
    <property type="entry name" value="RecR_C"/>
    <property type="match status" value="1"/>
</dbReference>
<dbReference type="Proteomes" id="UP000178406">
    <property type="component" value="Unassembled WGS sequence"/>
</dbReference>
<evidence type="ECO:0000259" key="8">
    <source>
        <dbReference type="PROSITE" id="PS50880"/>
    </source>
</evidence>
<evidence type="ECO:0000256" key="6">
    <source>
        <dbReference type="ARBA" id="ARBA00023204"/>
    </source>
</evidence>
<keyword evidence="4 7" id="KW-0862">Zinc</keyword>
<comment type="function">
    <text evidence="7">May play a role in DNA repair. It seems to be involved in an RecBC-independent recombinational process of DNA repair. It may act with RecF and RecO.</text>
</comment>
<gene>
    <name evidence="7" type="primary">recR</name>
    <name evidence="9" type="ORF">A3J56_01285</name>
</gene>
<evidence type="ECO:0000256" key="2">
    <source>
        <dbReference type="ARBA" id="ARBA00022763"/>
    </source>
</evidence>
<evidence type="ECO:0000256" key="1">
    <source>
        <dbReference type="ARBA" id="ARBA00022723"/>
    </source>
</evidence>
<protein>
    <recommendedName>
        <fullName evidence="7">Recombination protein RecR</fullName>
    </recommendedName>
</protein>
<evidence type="ECO:0000256" key="3">
    <source>
        <dbReference type="ARBA" id="ARBA00022771"/>
    </source>
</evidence>